<proteinExistence type="predicted"/>
<evidence type="ECO:0000313" key="3">
    <source>
        <dbReference type="Proteomes" id="UP000828390"/>
    </source>
</evidence>
<sequence>MRRQVEFRRQATHLSTEASYNSRHVAESIVYLQCTLANEALMCPVPCGDDVVWITQSASHTTYIQDTQHDRTPSSPGKYDQDTHI</sequence>
<protein>
    <submittedName>
        <fullName evidence="2">Uncharacterized protein</fullName>
    </submittedName>
</protein>
<keyword evidence="3" id="KW-1185">Reference proteome</keyword>
<comment type="caution">
    <text evidence="2">The sequence shown here is derived from an EMBL/GenBank/DDBJ whole genome shotgun (WGS) entry which is preliminary data.</text>
</comment>
<organism evidence="2 3">
    <name type="scientific">Dreissena polymorpha</name>
    <name type="common">Zebra mussel</name>
    <name type="synonym">Mytilus polymorpha</name>
    <dbReference type="NCBI Taxonomy" id="45954"/>
    <lineage>
        <taxon>Eukaryota</taxon>
        <taxon>Metazoa</taxon>
        <taxon>Spiralia</taxon>
        <taxon>Lophotrochozoa</taxon>
        <taxon>Mollusca</taxon>
        <taxon>Bivalvia</taxon>
        <taxon>Autobranchia</taxon>
        <taxon>Heteroconchia</taxon>
        <taxon>Euheterodonta</taxon>
        <taxon>Imparidentia</taxon>
        <taxon>Neoheterodontei</taxon>
        <taxon>Myida</taxon>
        <taxon>Dreissenoidea</taxon>
        <taxon>Dreissenidae</taxon>
        <taxon>Dreissena</taxon>
    </lineage>
</organism>
<evidence type="ECO:0000313" key="2">
    <source>
        <dbReference type="EMBL" id="KAH3878579.1"/>
    </source>
</evidence>
<feature type="region of interest" description="Disordered" evidence="1">
    <location>
        <begin position="63"/>
        <end position="85"/>
    </location>
</feature>
<accession>A0A9D4RRS8</accession>
<evidence type="ECO:0000256" key="1">
    <source>
        <dbReference type="SAM" id="MobiDB-lite"/>
    </source>
</evidence>
<gene>
    <name evidence="2" type="ORF">DPMN_002476</name>
</gene>
<dbReference type="AlphaFoldDB" id="A0A9D4RRS8"/>
<name>A0A9D4RRS8_DREPO</name>
<dbReference type="EMBL" id="JAIWYP010000001">
    <property type="protein sequence ID" value="KAH3878579.1"/>
    <property type="molecule type" value="Genomic_DNA"/>
</dbReference>
<reference evidence="2" key="1">
    <citation type="journal article" date="2019" name="bioRxiv">
        <title>The Genome of the Zebra Mussel, Dreissena polymorpha: A Resource for Invasive Species Research.</title>
        <authorList>
            <person name="McCartney M.A."/>
            <person name="Auch B."/>
            <person name="Kono T."/>
            <person name="Mallez S."/>
            <person name="Zhang Y."/>
            <person name="Obille A."/>
            <person name="Becker A."/>
            <person name="Abrahante J.E."/>
            <person name="Garbe J."/>
            <person name="Badalamenti J.P."/>
            <person name="Herman A."/>
            <person name="Mangelson H."/>
            <person name="Liachko I."/>
            <person name="Sullivan S."/>
            <person name="Sone E.D."/>
            <person name="Koren S."/>
            <person name="Silverstein K.A.T."/>
            <person name="Beckman K.B."/>
            <person name="Gohl D.M."/>
        </authorList>
    </citation>
    <scope>NUCLEOTIDE SEQUENCE</scope>
    <source>
        <strain evidence="2">Duluth1</strain>
        <tissue evidence="2">Whole animal</tissue>
    </source>
</reference>
<dbReference type="Proteomes" id="UP000828390">
    <property type="component" value="Unassembled WGS sequence"/>
</dbReference>
<reference evidence="2" key="2">
    <citation type="submission" date="2020-11" db="EMBL/GenBank/DDBJ databases">
        <authorList>
            <person name="McCartney M.A."/>
            <person name="Auch B."/>
            <person name="Kono T."/>
            <person name="Mallez S."/>
            <person name="Becker A."/>
            <person name="Gohl D.M."/>
            <person name="Silverstein K.A.T."/>
            <person name="Koren S."/>
            <person name="Bechman K.B."/>
            <person name="Herman A."/>
            <person name="Abrahante J.E."/>
            <person name="Garbe J."/>
        </authorList>
    </citation>
    <scope>NUCLEOTIDE SEQUENCE</scope>
    <source>
        <strain evidence="2">Duluth1</strain>
        <tissue evidence="2">Whole animal</tissue>
    </source>
</reference>